<feature type="region of interest" description="Disordered" evidence="1">
    <location>
        <begin position="1992"/>
        <end position="2075"/>
    </location>
</feature>
<dbReference type="RefSeq" id="XP_031563486.1">
    <property type="nucleotide sequence ID" value="XM_031707626.1"/>
</dbReference>
<feature type="region of interest" description="Disordered" evidence="1">
    <location>
        <begin position="1"/>
        <end position="34"/>
    </location>
</feature>
<dbReference type="Pfam" id="PF25339">
    <property type="entry name" value="C2_C2CD3_N"/>
    <property type="match status" value="1"/>
</dbReference>
<evidence type="ECO:0000256" key="1">
    <source>
        <dbReference type="SAM" id="MobiDB-lite"/>
    </source>
</evidence>
<feature type="region of interest" description="Disordered" evidence="1">
    <location>
        <begin position="453"/>
        <end position="530"/>
    </location>
</feature>
<feature type="compositionally biased region" description="Polar residues" evidence="1">
    <location>
        <begin position="2023"/>
        <end position="2040"/>
    </location>
</feature>
<sequence>MKRKGKAGKKSKPVLKRKDSVSSEDEQVSVSTSLPPSVEGQIRCFLTVSVSKFTWTVEKHPDGVSIRIRWWGEQGEGALLRPLIKGQAKLNVKSRWTSVRYPVCSGPKQFAAYLNDMGSLVVETVHTSTQIPFGKALISEITQLTASHPVNVVVPVMSVISPFGKVADVQVFIKFESVSAAYNKLSSTIPTVDTGLDKQVVDRSSSHPTPPPYLNPATPVIHPKHQTDIKDPFESPAPAKGVKFSEDPPERLEYSLDPSLLSLLEHNGSSSQQLDTGSAINKEVTQTQLTSENEENLLNQNAGTMVASHEYSQHLQDNSMDWIGALLDKGQRLREGLAMSTLLDDTNVTDQYSPQETHVLPGSLFQEILSSNKTGIHRGQPDAVIHPVLDHSDGQVVGDDNTVVDLLMGDRHQGVDLIEHSSYLSDLSEDMSELGDPLHDDSLLMDLFYKQQGDKSAGSDTDITISTDDDEQESSPVNIAAEKNDDEEIRVKQYKNRKDKSRKGDESSEEDLDTQRRIETPAEMRNTDDIAHELGVDTEDIDGTLYSQQRTGVPAPALPHLRNSDDKDLENTLHSRQRTDDMVHKLGTDTLTTLGRVNTARVIVERLLITDNSTLENQMSSRKPSTFFVEYDFPVNAKDVTGNVSLVKELTRVASKKLHNKAVIFNHRSVFPVSFNASVLEHWWGLGLTFRILKRESGQRMPEEFGVGFLPLKTVLLSNTLSLASFVEVNNKKVKSDPASLSWQQSLAEDSHSGITGKLEVKVDVGLDGKQLQCQKSTDTAYLPQQTQSNVGIVSKAVAAASTTDKHDVVTSKPPLPRQLQHQVRESVELEDQIETITLHSLLWIPEGKEITPEPPGNSGRSANLFLVSRMFWCDEVSKSPIYWGTNNPQFVYKQVAPVLLTPTLLQRTCNNFMVIEVWNKVIPQGEKLVGISKIPLHQFYLSFRDPKITKTLIKSKFPVVCIDGLVPVINPFTTHSHGELKVLLAMGTEEQITSLLEIKGCVQVPSGMHIIKETHHLDKPREINQTNLNHRITGNTSVVDHQFEITVEDIRGLSIFKSTVWGETDCYVQYHFPSQIQQSTDDLDHEVVPGLKTHHTCTTLCVPDPSFQDTTRHSFELPTGIPVQRYLLAAYSGSWTSMSSIPRSGGISFELWRRFYYPNVRDQLVAKANLPVAKLCAMVTMKRHREPSVQTFSLPLTVLPQEDKGSKQTVIEDSGLLDVTIRYRANKIQTIADKPTLDQVCLSVDIIRICGLKGAAKSLVHNLPSMLYPSDVGVNAYVVIKLPIGKKKRVVTRTVARTFAPEFFHHIEIATPLQMSRKSCDVNKQDHGEIISLAEMLEMSEAVFEVWHQDSRGFGNIDQQHHDDHHHHPTKPNKYDILLGVVIVPLTDLLTHRTGIRGWHAIQHEEMFVDEDHHGNSTVLGGLQLSIKFDDPQDRESLIHVGRSLGWSPPNGVEDADDEDVIFLDSKDDEDSDGDTPKGIALTVKMNRAWIPKTQSYQPKVEIKGYIRYKIYDKSPVCSRVVRIKQNKDDMLLLDIKHSKCFMLPATSSLVWYLKEEQLEVQVWLKGQSPNNKGTASLPGQRDKLIGSAFIKLSSLVTKGLHHPQTSFSGTFPLFKAGVDAVDGACVHVQISLAKPTASSHNYNKMGEHESLEDSISSEDYPSTKGYDDNDGESLKSNTDTTTAGRGDRNLVSETQPCKDDLNTFAAHIIVQEARHLNFGAAGPDSKRVSPNAYVTYQTSPSSLEVSTPVCKSSSSPVWEYQKLEKLPLSMLKTQNLIFKVWHKTNKDVSIGDVPLGFASVDLGPIAAGLRQLIGWYNIMDFNGKCKGQIKLGVVPLAPVSPSRCLPKSRINTGSLFSDINEGKRLVQDQQEQQVPIVQLPSDQEQAHLERSLESIGIQALPGKTEPVMPSTSGLFKQLRKNMEDLDELQTRLQTKLYTDSTTHRSSGVLYSSEENPSHKNILDRFTQEIASENMTDCDKEYQDTDQLLGTSEADNVSHVENPSSIPNRELESTSADKLVENSPQISHTLSKQNDTSSADIPLPPPMKDAGDAIFEGSSMDSVQHPSSSQDNDENIRISTLKETCENYSSASDLEEHVGSDSLEDGSNLPSAPVFTQERDSWLSSTEEEEETRKSPLNSNAYSLINSIMDQHAKEEFSSTMGQINPHSITEDTEITVTDKELSSPYSHKDTNGDDSNESLHYKCTDENSVYNVGNSIPPAQTHTYLSQSPNFFMPREQLEHSMRALRLNSRHSFAASDLKQGQSKLLQRTSEVSRNTGASETISQYSKKQVMYKAKKDGQPPLSSAEIERIARIFTLKDS</sequence>
<reference evidence="4" key="1">
    <citation type="submission" date="2025-08" db="UniProtKB">
        <authorList>
            <consortium name="RefSeq"/>
        </authorList>
    </citation>
    <scope>IDENTIFICATION</scope>
    <source>
        <tissue evidence="4">Tentacle</tissue>
    </source>
</reference>
<feature type="domain" description="C2" evidence="2">
    <location>
        <begin position="1686"/>
        <end position="1818"/>
    </location>
</feature>
<dbReference type="SMART" id="SM00239">
    <property type="entry name" value="C2"/>
    <property type="match status" value="3"/>
</dbReference>
<dbReference type="InParanoid" id="A0A6P8I894"/>
<dbReference type="InterPro" id="IPR057537">
    <property type="entry name" value="C2_C2CD3_N"/>
</dbReference>
<dbReference type="GO" id="GO:0060271">
    <property type="term" value="P:cilium assembly"/>
    <property type="evidence" value="ECO:0007669"/>
    <property type="project" value="TreeGrafter"/>
</dbReference>
<feature type="compositionally biased region" description="Basic residues" evidence="1">
    <location>
        <begin position="492"/>
        <end position="501"/>
    </location>
</feature>
<dbReference type="FunCoup" id="A0A6P8I894">
    <property type="interactions" value="1141"/>
</dbReference>
<feature type="compositionally biased region" description="Basic and acidic residues" evidence="1">
    <location>
        <begin position="1687"/>
        <end position="1697"/>
    </location>
</feature>
<feature type="region of interest" description="Disordered" evidence="1">
    <location>
        <begin position="2260"/>
        <end position="2281"/>
    </location>
</feature>
<evidence type="ECO:0000313" key="3">
    <source>
        <dbReference type="Proteomes" id="UP000515163"/>
    </source>
</evidence>
<accession>A0A6P8I894</accession>
<dbReference type="PANTHER" id="PTHR21254:SF1">
    <property type="entry name" value="C2 DOMAIN-CONTAINING PROTEIN 3"/>
    <property type="match status" value="1"/>
</dbReference>
<dbReference type="OrthoDB" id="79771at2759"/>
<dbReference type="InterPro" id="IPR000008">
    <property type="entry name" value="C2_dom"/>
</dbReference>
<dbReference type="CDD" id="cd00030">
    <property type="entry name" value="C2"/>
    <property type="match status" value="1"/>
</dbReference>
<dbReference type="KEGG" id="aten:116299014"/>
<feature type="compositionally biased region" description="Polar residues" evidence="1">
    <location>
        <begin position="2060"/>
        <end position="2071"/>
    </location>
</feature>
<proteinExistence type="predicted"/>
<feature type="region of interest" description="Disordered" evidence="1">
    <location>
        <begin position="2157"/>
        <end position="2199"/>
    </location>
</feature>
<dbReference type="GO" id="GO:0061511">
    <property type="term" value="P:centriole elongation"/>
    <property type="evidence" value="ECO:0007669"/>
    <property type="project" value="TreeGrafter"/>
</dbReference>
<evidence type="ECO:0000313" key="4">
    <source>
        <dbReference type="RefSeq" id="XP_031563486.1"/>
    </source>
</evidence>
<organism evidence="3 4">
    <name type="scientific">Actinia tenebrosa</name>
    <name type="common">Australian red waratah sea anemone</name>
    <dbReference type="NCBI Taxonomy" id="6105"/>
    <lineage>
        <taxon>Eukaryota</taxon>
        <taxon>Metazoa</taxon>
        <taxon>Cnidaria</taxon>
        <taxon>Anthozoa</taxon>
        <taxon>Hexacorallia</taxon>
        <taxon>Actiniaria</taxon>
        <taxon>Actiniidae</taxon>
        <taxon>Actinia</taxon>
    </lineage>
</organism>
<dbReference type="Pfam" id="PF00168">
    <property type="entry name" value="C2"/>
    <property type="match status" value="1"/>
</dbReference>
<feature type="region of interest" description="Disordered" evidence="1">
    <location>
        <begin position="2088"/>
        <end position="2139"/>
    </location>
</feature>
<feature type="region of interest" description="Disordered" evidence="1">
    <location>
        <begin position="1640"/>
        <end position="1697"/>
    </location>
</feature>
<dbReference type="PROSITE" id="PS50004">
    <property type="entry name" value="C2"/>
    <property type="match status" value="1"/>
</dbReference>
<dbReference type="PANTHER" id="PTHR21254">
    <property type="entry name" value="C2 DOMAIN-CONTAINING PROTEIN 3"/>
    <property type="match status" value="1"/>
</dbReference>
<dbReference type="GO" id="GO:0071539">
    <property type="term" value="P:protein localization to centrosome"/>
    <property type="evidence" value="ECO:0007669"/>
    <property type="project" value="TreeGrafter"/>
</dbReference>
<feature type="compositionally biased region" description="Polar residues" evidence="1">
    <location>
        <begin position="1992"/>
        <end position="2008"/>
    </location>
</feature>
<dbReference type="SUPFAM" id="SSF49562">
    <property type="entry name" value="C2 domain (Calcium/lipid-binding domain, CaLB)"/>
    <property type="match status" value="3"/>
</dbReference>
<dbReference type="GO" id="GO:0005814">
    <property type="term" value="C:centriole"/>
    <property type="evidence" value="ECO:0007669"/>
    <property type="project" value="TreeGrafter"/>
</dbReference>
<dbReference type="Gene3D" id="2.60.40.150">
    <property type="entry name" value="C2 domain"/>
    <property type="match status" value="2"/>
</dbReference>
<feature type="compositionally biased region" description="Basic and acidic residues" evidence="1">
    <location>
        <begin position="513"/>
        <end position="530"/>
    </location>
</feature>
<feature type="compositionally biased region" description="Polar residues" evidence="1">
    <location>
        <begin position="1938"/>
        <end position="1956"/>
    </location>
</feature>
<evidence type="ECO:0000259" key="2">
    <source>
        <dbReference type="PROSITE" id="PS50004"/>
    </source>
</evidence>
<dbReference type="GO" id="GO:0034451">
    <property type="term" value="C:centriolar satellite"/>
    <property type="evidence" value="ECO:0007669"/>
    <property type="project" value="TreeGrafter"/>
</dbReference>
<feature type="compositionally biased region" description="Polar residues" evidence="1">
    <location>
        <begin position="2261"/>
        <end position="2281"/>
    </location>
</feature>
<protein>
    <submittedName>
        <fullName evidence="4">C2 domain-containing protein 3-like</fullName>
    </submittedName>
</protein>
<dbReference type="Proteomes" id="UP000515163">
    <property type="component" value="Unplaced"/>
</dbReference>
<name>A0A6P8I894_ACTTE</name>
<feature type="compositionally biased region" description="Polar residues" evidence="1">
    <location>
        <begin position="2159"/>
        <end position="2169"/>
    </location>
</feature>
<feature type="compositionally biased region" description="Basic and acidic residues" evidence="1">
    <location>
        <begin position="2178"/>
        <end position="2199"/>
    </location>
</feature>
<keyword evidence="3" id="KW-1185">Reference proteome</keyword>
<feature type="compositionally biased region" description="Polar residues" evidence="1">
    <location>
        <begin position="1676"/>
        <end position="1685"/>
    </location>
</feature>
<feature type="region of interest" description="Disordered" evidence="1">
    <location>
        <begin position="1938"/>
        <end position="1957"/>
    </location>
</feature>
<dbReference type="GeneID" id="116299014"/>
<feature type="compositionally biased region" description="Basic residues" evidence="1">
    <location>
        <begin position="1"/>
        <end position="15"/>
    </location>
</feature>
<dbReference type="InterPro" id="IPR035892">
    <property type="entry name" value="C2_domain_sf"/>
</dbReference>
<gene>
    <name evidence="4" type="primary">LOC116299014</name>
</gene>